<evidence type="ECO:0000256" key="6">
    <source>
        <dbReference type="RuleBase" id="RU367022"/>
    </source>
</evidence>
<dbReference type="EMBL" id="JAGPXC010000002">
    <property type="protein sequence ID" value="KAH6657008.1"/>
    <property type="molecule type" value="Genomic_DNA"/>
</dbReference>
<keyword evidence="6" id="KW-0813">Transport</keyword>
<evidence type="ECO:0000256" key="2">
    <source>
        <dbReference type="ARBA" id="ARBA00006921"/>
    </source>
</evidence>
<keyword evidence="6" id="KW-0187">Copper transport</keyword>
<protein>
    <recommendedName>
        <fullName evidence="6">Copper transport protein</fullName>
    </recommendedName>
</protein>
<dbReference type="PANTHER" id="PTHR12483:SF73">
    <property type="entry name" value="COPPER TRANSPORT PROTEIN CTR3"/>
    <property type="match status" value="1"/>
</dbReference>
<keyword evidence="6" id="KW-0186">Copper</keyword>
<dbReference type="GO" id="GO:0005375">
    <property type="term" value="F:copper ion transmembrane transporter activity"/>
    <property type="evidence" value="ECO:0007669"/>
    <property type="project" value="UniProtKB-UniRule"/>
</dbReference>
<comment type="similarity">
    <text evidence="2 6">Belongs to the copper transporter (Ctr) (TC 1.A.56) family. SLC31A subfamily.</text>
</comment>
<evidence type="ECO:0000313" key="8">
    <source>
        <dbReference type="Proteomes" id="UP000758603"/>
    </source>
</evidence>
<comment type="caution">
    <text evidence="7">The sequence shown here is derived from an EMBL/GenBank/DDBJ whole genome shotgun (WGS) entry which is preliminary data.</text>
</comment>
<organism evidence="7 8">
    <name type="scientific">Truncatella angustata</name>
    <dbReference type="NCBI Taxonomy" id="152316"/>
    <lineage>
        <taxon>Eukaryota</taxon>
        <taxon>Fungi</taxon>
        <taxon>Dikarya</taxon>
        <taxon>Ascomycota</taxon>
        <taxon>Pezizomycotina</taxon>
        <taxon>Sordariomycetes</taxon>
        <taxon>Xylariomycetidae</taxon>
        <taxon>Amphisphaeriales</taxon>
        <taxon>Sporocadaceae</taxon>
        <taxon>Truncatella</taxon>
    </lineage>
</organism>
<dbReference type="Proteomes" id="UP000758603">
    <property type="component" value="Unassembled WGS sequence"/>
</dbReference>
<proteinExistence type="inferred from homology"/>
<dbReference type="GO" id="GO:0016020">
    <property type="term" value="C:membrane"/>
    <property type="evidence" value="ECO:0007669"/>
    <property type="project" value="UniProtKB-SubCell"/>
</dbReference>
<evidence type="ECO:0000256" key="4">
    <source>
        <dbReference type="ARBA" id="ARBA00022989"/>
    </source>
</evidence>
<evidence type="ECO:0000256" key="3">
    <source>
        <dbReference type="ARBA" id="ARBA00022692"/>
    </source>
</evidence>
<sequence>MNSMSLSMSMMPGMSMPDATATTTTASVSTKSSILPTATSSDNKGSMSGMTMDGCKISMLWNWYTVDTCFLSPGWKIRTAGGFAGLCIGIILMTIFLQALGWFAKFYDRRLVRIHEIQVVALATKVAHSNAGTNAALIAKNAHNLSPTATFRPNLLEQAFRTLIRTVQFALAYWIMLMAMYYNGFIIICIIIGTFIGTYIFQWERMGGPHGSVPGGHSEPTGCCG</sequence>
<dbReference type="Pfam" id="PF04145">
    <property type="entry name" value="Ctr"/>
    <property type="match status" value="1"/>
</dbReference>
<evidence type="ECO:0000256" key="5">
    <source>
        <dbReference type="ARBA" id="ARBA00023136"/>
    </source>
</evidence>
<dbReference type="OrthoDB" id="161814at2759"/>
<feature type="transmembrane region" description="Helical" evidence="6">
    <location>
        <begin position="80"/>
        <end position="104"/>
    </location>
</feature>
<evidence type="ECO:0000256" key="1">
    <source>
        <dbReference type="ARBA" id="ARBA00004141"/>
    </source>
</evidence>
<dbReference type="InterPro" id="IPR007274">
    <property type="entry name" value="Cop_transporter"/>
</dbReference>
<gene>
    <name evidence="7" type="ORF">BKA67DRAFT_655305</name>
</gene>
<dbReference type="PANTHER" id="PTHR12483">
    <property type="entry name" value="SOLUTE CARRIER FAMILY 31 COPPER TRANSPORTERS"/>
    <property type="match status" value="1"/>
</dbReference>
<keyword evidence="8" id="KW-1185">Reference proteome</keyword>
<keyword evidence="4 6" id="KW-1133">Transmembrane helix</keyword>
<accession>A0A9P8URN7</accession>
<dbReference type="AlphaFoldDB" id="A0A9P8URN7"/>
<name>A0A9P8URN7_9PEZI</name>
<feature type="transmembrane region" description="Helical" evidence="6">
    <location>
        <begin position="171"/>
        <end position="201"/>
    </location>
</feature>
<keyword evidence="6" id="KW-0406">Ion transport</keyword>
<dbReference type="RefSeq" id="XP_045961242.1">
    <property type="nucleotide sequence ID" value="XM_046106730.1"/>
</dbReference>
<keyword evidence="5 6" id="KW-0472">Membrane</keyword>
<evidence type="ECO:0000313" key="7">
    <source>
        <dbReference type="EMBL" id="KAH6657008.1"/>
    </source>
</evidence>
<dbReference type="GeneID" id="70135621"/>
<reference evidence="7" key="1">
    <citation type="journal article" date="2021" name="Nat. Commun.">
        <title>Genetic determinants of endophytism in the Arabidopsis root mycobiome.</title>
        <authorList>
            <person name="Mesny F."/>
            <person name="Miyauchi S."/>
            <person name="Thiergart T."/>
            <person name="Pickel B."/>
            <person name="Atanasova L."/>
            <person name="Karlsson M."/>
            <person name="Huettel B."/>
            <person name="Barry K.W."/>
            <person name="Haridas S."/>
            <person name="Chen C."/>
            <person name="Bauer D."/>
            <person name="Andreopoulos W."/>
            <person name="Pangilinan J."/>
            <person name="LaButti K."/>
            <person name="Riley R."/>
            <person name="Lipzen A."/>
            <person name="Clum A."/>
            <person name="Drula E."/>
            <person name="Henrissat B."/>
            <person name="Kohler A."/>
            <person name="Grigoriev I.V."/>
            <person name="Martin F.M."/>
            <person name="Hacquard S."/>
        </authorList>
    </citation>
    <scope>NUCLEOTIDE SEQUENCE</scope>
    <source>
        <strain evidence="7">MPI-SDFR-AT-0073</strain>
    </source>
</reference>
<keyword evidence="3 6" id="KW-0812">Transmembrane</keyword>
<comment type="subcellular location">
    <subcellularLocation>
        <location evidence="1 6">Membrane</location>
        <topology evidence="1 6">Multi-pass membrane protein</topology>
    </subcellularLocation>
</comment>